<keyword evidence="6" id="KW-0067">ATP-binding</keyword>
<dbReference type="CDD" id="cd04651">
    <property type="entry name" value="LbH_G1P_AT_C"/>
    <property type="match status" value="1"/>
</dbReference>
<dbReference type="GO" id="GO:0008878">
    <property type="term" value="F:glucose-1-phosphate adenylyltransferase activity"/>
    <property type="evidence" value="ECO:0007669"/>
    <property type="project" value="InterPro"/>
</dbReference>
<dbReference type="EMBL" id="LJNI01000135">
    <property type="protein sequence ID" value="KPJ71182.1"/>
    <property type="molecule type" value="Genomic_DNA"/>
</dbReference>
<dbReference type="PROSITE" id="PS00809">
    <property type="entry name" value="ADP_GLC_PYROPHOSPH_2"/>
    <property type="match status" value="1"/>
</dbReference>
<comment type="caution">
    <text evidence="11">The sequence shown here is derived from an EMBL/GenBank/DDBJ whole genome shotgun (WGS) entry which is preliminary data.</text>
</comment>
<keyword evidence="5" id="KW-0547">Nucleotide-binding</keyword>
<dbReference type="InterPro" id="IPR011004">
    <property type="entry name" value="Trimer_LpxA-like_sf"/>
</dbReference>
<evidence type="ECO:0000256" key="2">
    <source>
        <dbReference type="ARBA" id="ARBA00022600"/>
    </source>
</evidence>
<evidence type="ECO:0000256" key="3">
    <source>
        <dbReference type="ARBA" id="ARBA00022679"/>
    </source>
</evidence>
<keyword evidence="3" id="KW-0808">Transferase</keyword>
<accession>A0A0S7Y8X3</accession>
<evidence type="ECO:0000259" key="9">
    <source>
        <dbReference type="Pfam" id="PF00483"/>
    </source>
</evidence>
<dbReference type="GO" id="GO:0005978">
    <property type="term" value="P:glycogen biosynthetic process"/>
    <property type="evidence" value="ECO:0007669"/>
    <property type="project" value="UniProtKB-KW"/>
</dbReference>
<dbReference type="Pfam" id="PF24894">
    <property type="entry name" value="Hexapep_GlmU"/>
    <property type="match status" value="1"/>
</dbReference>
<dbReference type="PANTHER" id="PTHR43523">
    <property type="entry name" value="GLUCOSE-1-PHOSPHATE ADENYLYLTRANSFERASE-RELATED"/>
    <property type="match status" value="1"/>
</dbReference>
<keyword evidence="8" id="KW-0119">Carbohydrate metabolism</keyword>
<dbReference type="InterPro" id="IPR005835">
    <property type="entry name" value="NTP_transferase_dom"/>
</dbReference>
<evidence type="ECO:0000256" key="5">
    <source>
        <dbReference type="ARBA" id="ARBA00022741"/>
    </source>
</evidence>
<comment type="similarity">
    <text evidence="1">Belongs to the bacterial/plant glucose-1-phosphate adenylyltransferase family.</text>
</comment>
<evidence type="ECO:0000256" key="7">
    <source>
        <dbReference type="ARBA" id="ARBA00023056"/>
    </source>
</evidence>
<evidence type="ECO:0000313" key="11">
    <source>
        <dbReference type="EMBL" id="KPJ71182.1"/>
    </source>
</evidence>
<proteinExistence type="inferred from homology"/>
<feature type="domain" description="Glucose-1-phosphate adenylyltransferase/Bifunctional protein GlmU-like C-terminal hexapeptide" evidence="10">
    <location>
        <begin position="281"/>
        <end position="374"/>
    </location>
</feature>
<dbReference type="Pfam" id="PF00483">
    <property type="entry name" value="NTP_transferase"/>
    <property type="match status" value="1"/>
</dbReference>
<evidence type="ECO:0000256" key="1">
    <source>
        <dbReference type="ARBA" id="ARBA00010443"/>
    </source>
</evidence>
<protein>
    <submittedName>
        <fullName evidence="11">Uncharacterized protein</fullName>
    </submittedName>
</protein>
<keyword evidence="2" id="KW-0321">Glycogen metabolism</keyword>
<dbReference type="PROSITE" id="PS00810">
    <property type="entry name" value="ADP_GLC_PYROPHOSPH_3"/>
    <property type="match status" value="1"/>
</dbReference>
<dbReference type="InterPro" id="IPR011831">
    <property type="entry name" value="ADP-Glc_PPase"/>
</dbReference>
<evidence type="ECO:0000256" key="8">
    <source>
        <dbReference type="ARBA" id="ARBA00023277"/>
    </source>
</evidence>
<dbReference type="InterPro" id="IPR056818">
    <property type="entry name" value="GlmU/GlgC-like_hexapep"/>
</dbReference>
<gene>
    <name evidence="11" type="ORF">AMJ52_08905</name>
</gene>
<dbReference type="SUPFAM" id="SSF53448">
    <property type="entry name" value="Nucleotide-diphospho-sugar transferases"/>
    <property type="match status" value="1"/>
</dbReference>
<feature type="domain" description="Nucleotidyl transferase" evidence="9">
    <location>
        <begin position="1"/>
        <end position="249"/>
    </location>
</feature>
<name>A0A0S7Y8X3_UNCT6</name>
<reference evidence="11 12" key="1">
    <citation type="journal article" date="2015" name="Microbiome">
        <title>Genomic resolution of linkages in carbon, nitrogen, and sulfur cycling among widespread estuary sediment bacteria.</title>
        <authorList>
            <person name="Baker B.J."/>
            <person name="Lazar C.S."/>
            <person name="Teske A.P."/>
            <person name="Dick G.J."/>
        </authorList>
    </citation>
    <scope>NUCLEOTIDE SEQUENCE [LARGE SCALE GENOMIC DNA]</scope>
    <source>
        <strain evidence="11">DG_78</strain>
    </source>
</reference>
<dbReference type="SUPFAM" id="SSF51161">
    <property type="entry name" value="Trimeric LpxA-like enzymes"/>
    <property type="match status" value="1"/>
</dbReference>
<evidence type="ECO:0000259" key="10">
    <source>
        <dbReference type="Pfam" id="PF24894"/>
    </source>
</evidence>
<keyword evidence="7" id="KW-0320">Glycogen biosynthesis</keyword>
<organism evidence="11 12">
    <name type="scientific">candidate division TA06 bacterium DG_78</name>
    <dbReference type="NCBI Taxonomy" id="1703772"/>
    <lineage>
        <taxon>Bacteria</taxon>
        <taxon>Bacteria division TA06</taxon>
    </lineage>
</organism>
<dbReference type="InterPro" id="IPR005836">
    <property type="entry name" value="ADP_Glu_pyroP_CS"/>
</dbReference>
<dbReference type="PANTHER" id="PTHR43523:SF2">
    <property type="entry name" value="GLUCOSE-1-PHOSPHATE ADENYLYLTRANSFERASE"/>
    <property type="match status" value="1"/>
</dbReference>
<evidence type="ECO:0000313" key="12">
    <source>
        <dbReference type="Proteomes" id="UP000051012"/>
    </source>
</evidence>
<dbReference type="InterPro" id="IPR029044">
    <property type="entry name" value="Nucleotide-diphossugar_trans"/>
</dbReference>
<dbReference type="Proteomes" id="UP000051012">
    <property type="component" value="Unassembled WGS sequence"/>
</dbReference>
<dbReference type="Gene3D" id="3.90.550.10">
    <property type="entry name" value="Spore Coat Polysaccharide Biosynthesis Protein SpsA, Chain A"/>
    <property type="match status" value="1"/>
</dbReference>
<dbReference type="PATRIC" id="fig|1703772.3.peg.942"/>
<evidence type="ECO:0000256" key="6">
    <source>
        <dbReference type="ARBA" id="ARBA00022840"/>
    </source>
</evidence>
<dbReference type="GO" id="GO:0005524">
    <property type="term" value="F:ATP binding"/>
    <property type="evidence" value="ECO:0007669"/>
    <property type="project" value="UniProtKB-KW"/>
</dbReference>
<dbReference type="AlphaFoldDB" id="A0A0S7Y8X3"/>
<sequence length="412" mass="45568">MLLAGGVGSRLNILGRHRAKPAIVFGGIYRIIDFTMSNVANSNIDIVGVLTQYKPLSLMAHLENGRPWDLFGRTRIVEILPPKTGEELSDWYKGTSDAVYQNLGFIEDFSPELVLVVSGDHIYHMNYNELISFHKEKDAEATICLIKVPLKDASQFGLTEIDGKKRIVNWTEKPQDPKTDLASMGVYIFNKDLLVKIVTEVAQRGGVDFAKDVIPVFLARKKVYGFNFSGYWRDVGTIDAYWNANMDMLRENSGLTIEDWKIKTNLSAKGEVGDRPSTYFGRSSKIRNSLIARGCVIEGTVQNSILSPGVKISQNTVVSDSIIFHDTMIHPGSVIEKCIIDKSVTIEDNVRIGEGPSIPNKKFPHHLFTGITVIGKGATIGSHITIGKNCIIEPTALLDKIARKNICSGTTL</sequence>
<keyword evidence="4" id="KW-0548">Nucleotidyltransferase</keyword>
<evidence type="ECO:0000256" key="4">
    <source>
        <dbReference type="ARBA" id="ARBA00022695"/>
    </source>
</evidence>
<dbReference type="Gene3D" id="2.160.10.10">
    <property type="entry name" value="Hexapeptide repeat proteins"/>
    <property type="match status" value="1"/>
</dbReference>
<dbReference type="CDD" id="cd02508">
    <property type="entry name" value="ADP_Glucose_PP"/>
    <property type="match status" value="1"/>
</dbReference>